<evidence type="ECO:0000256" key="10">
    <source>
        <dbReference type="ARBA" id="ARBA00022840"/>
    </source>
</evidence>
<dbReference type="Gene3D" id="1.10.287.130">
    <property type="match status" value="1"/>
</dbReference>
<dbReference type="NCBIfam" id="TIGR00229">
    <property type="entry name" value="sensory_box"/>
    <property type="match status" value="1"/>
</dbReference>
<dbReference type="InterPro" id="IPR036890">
    <property type="entry name" value="HATPase_C_sf"/>
</dbReference>
<dbReference type="GO" id="GO:0005524">
    <property type="term" value="F:ATP binding"/>
    <property type="evidence" value="ECO:0007669"/>
    <property type="project" value="UniProtKB-KW"/>
</dbReference>
<dbReference type="PROSITE" id="PS50109">
    <property type="entry name" value="HIS_KIN"/>
    <property type="match status" value="1"/>
</dbReference>
<dbReference type="PROSITE" id="PS50110">
    <property type="entry name" value="RESPONSE_REGULATORY"/>
    <property type="match status" value="2"/>
</dbReference>
<dbReference type="EC" id="2.7.13.3" evidence="3"/>
<keyword evidence="4" id="KW-1003">Cell membrane</keyword>
<dbReference type="CDD" id="cd16922">
    <property type="entry name" value="HATPase_EvgS-ArcB-TorS-like"/>
    <property type="match status" value="1"/>
</dbReference>
<evidence type="ECO:0000256" key="3">
    <source>
        <dbReference type="ARBA" id="ARBA00012438"/>
    </source>
</evidence>
<feature type="modified residue" description="Phosphohistidine" evidence="16">
    <location>
        <position position="1144"/>
    </location>
</feature>
<keyword evidence="5 17" id="KW-0597">Phosphoprotein</keyword>
<evidence type="ECO:0000259" key="21">
    <source>
        <dbReference type="PROSITE" id="PS50110"/>
    </source>
</evidence>
<dbReference type="GO" id="GO:0006355">
    <property type="term" value="P:regulation of DNA-templated transcription"/>
    <property type="evidence" value="ECO:0007669"/>
    <property type="project" value="InterPro"/>
</dbReference>
<dbReference type="Pfam" id="PF00512">
    <property type="entry name" value="HisKA"/>
    <property type="match status" value="1"/>
</dbReference>
<dbReference type="Gene3D" id="3.30.450.20">
    <property type="entry name" value="PAS domain"/>
    <property type="match status" value="1"/>
</dbReference>
<dbReference type="InterPro" id="IPR008207">
    <property type="entry name" value="Sig_transdc_His_kin_Hpt_dom"/>
</dbReference>
<gene>
    <name evidence="23" type="ORF">Ga0061065_107172</name>
</gene>
<feature type="domain" description="Histidine kinase" evidence="20">
    <location>
        <begin position="557"/>
        <end position="778"/>
    </location>
</feature>
<feature type="domain" description="Response regulatory" evidence="21">
    <location>
        <begin position="944"/>
        <end position="1060"/>
    </location>
</feature>
<evidence type="ECO:0000256" key="15">
    <source>
        <dbReference type="ARBA" id="ARBA00068150"/>
    </source>
</evidence>
<dbReference type="InterPro" id="IPR005467">
    <property type="entry name" value="His_kinase_dom"/>
</dbReference>
<dbReference type="Proteomes" id="UP000182769">
    <property type="component" value="Unassembled WGS sequence"/>
</dbReference>
<accession>A0A0K6INC5</accession>
<dbReference type="FunFam" id="3.30.565.10:FF:000010">
    <property type="entry name" value="Sensor histidine kinase RcsC"/>
    <property type="match status" value="1"/>
</dbReference>
<feature type="transmembrane region" description="Helical" evidence="19">
    <location>
        <begin position="354"/>
        <end position="379"/>
    </location>
</feature>
<evidence type="ECO:0000256" key="6">
    <source>
        <dbReference type="ARBA" id="ARBA00022679"/>
    </source>
</evidence>
<dbReference type="SMART" id="SM00448">
    <property type="entry name" value="REC"/>
    <property type="match status" value="2"/>
</dbReference>
<dbReference type="SUPFAM" id="SSF55874">
    <property type="entry name" value="ATPase domain of HSP90 chaperone/DNA topoisomerase II/histidine kinase"/>
    <property type="match status" value="1"/>
</dbReference>
<dbReference type="CDD" id="cd00082">
    <property type="entry name" value="HisKA"/>
    <property type="match status" value="1"/>
</dbReference>
<dbReference type="Pfam" id="PF02518">
    <property type="entry name" value="HATPase_c"/>
    <property type="match status" value="1"/>
</dbReference>
<evidence type="ECO:0000256" key="12">
    <source>
        <dbReference type="ARBA" id="ARBA00023012"/>
    </source>
</evidence>
<dbReference type="GO" id="GO:0000155">
    <property type="term" value="F:phosphorelay sensor kinase activity"/>
    <property type="evidence" value="ECO:0007669"/>
    <property type="project" value="InterPro"/>
</dbReference>
<dbReference type="CDD" id="cd17546">
    <property type="entry name" value="REC_hyHK_CKI1_RcsC-like"/>
    <property type="match status" value="2"/>
</dbReference>
<dbReference type="SUPFAM" id="SSF47384">
    <property type="entry name" value="Homodimeric domain of signal transducing histidine kinase"/>
    <property type="match status" value="1"/>
</dbReference>
<dbReference type="SUPFAM" id="SSF47226">
    <property type="entry name" value="Histidine-containing phosphotransfer domain, HPT domain"/>
    <property type="match status" value="1"/>
</dbReference>
<evidence type="ECO:0000256" key="14">
    <source>
        <dbReference type="ARBA" id="ARBA00064003"/>
    </source>
</evidence>
<keyword evidence="13 19" id="KW-0472">Membrane</keyword>
<feature type="domain" description="Response regulatory" evidence="21">
    <location>
        <begin position="796"/>
        <end position="917"/>
    </location>
</feature>
<evidence type="ECO:0000259" key="22">
    <source>
        <dbReference type="PROSITE" id="PS50894"/>
    </source>
</evidence>
<evidence type="ECO:0000256" key="11">
    <source>
        <dbReference type="ARBA" id="ARBA00022989"/>
    </source>
</evidence>
<dbReference type="InterPro" id="IPR036097">
    <property type="entry name" value="HisK_dim/P_sf"/>
</dbReference>
<dbReference type="InterPro" id="IPR003594">
    <property type="entry name" value="HATPase_dom"/>
</dbReference>
<dbReference type="InterPro" id="IPR036641">
    <property type="entry name" value="HPT_dom_sf"/>
</dbReference>
<evidence type="ECO:0000256" key="13">
    <source>
        <dbReference type="ARBA" id="ARBA00023136"/>
    </source>
</evidence>
<name>A0A0K6INC5_9GAMM</name>
<dbReference type="InterPro" id="IPR000014">
    <property type="entry name" value="PAS"/>
</dbReference>
<keyword evidence="9" id="KW-0418">Kinase</keyword>
<dbReference type="InterPro" id="IPR004358">
    <property type="entry name" value="Sig_transdc_His_kin-like_C"/>
</dbReference>
<keyword evidence="6" id="KW-0808">Transferase</keyword>
<dbReference type="RefSeq" id="WP_055463537.1">
    <property type="nucleotide sequence ID" value="NZ_CYHG01000007.1"/>
</dbReference>
<dbReference type="Gene3D" id="1.20.120.160">
    <property type="entry name" value="HPT domain"/>
    <property type="match status" value="1"/>
</dbReference>
<feature type="domain" description="HPt" evidence="22">
    <location>
        <begin position="1105"/>
        <end position="1196"/>
    </location>
</feature>
<keyword evidence="12" id="KW-0902">Two-component regulatory system</keyword>
<organism evidence="23 24">
    <name type="scientific">Marinomonas fungiae</name>
    <dbReference type="NCBI Taxonomy" id="1137284"/>
    <lineage>
        <taxon>Bacteria</taxon>
        <taxon>Pseudomonadati</taxon>
        <taxon>Pseudomonadota</taxon>
        <taxon>Gammaproteobacteria</taxon>
        <taxon>Oceanospirillales</taxon>
        <taxon>Oceanospirillaceae</taxon>
        <taxon>Marinomonas</taxon>
    </lineage>
</organism>
<evidence type="ECO:0000256" key="1">
    <source>
        <dbReference type="ARBA" id="ARBA00000085"/>
    </source>
</evidence>
<dbReference type="SMART" id="SM00387">
    <property type="entry name" value="HATPase_c"/>
    <property type="match status" value="1"/>
</dbReference>
<keyword evidence="24" id="KW-1185">Reference proteome</keyword>
<dbReference type="SUPFAM" id="SSF52172">
    <property type="entry name" value="CheY-like"/>
    <property type="match status" value="2"/>
</dbReference>
<dbReference type="PRINTS" id="PR00344">
    <property type="entry name" value="BCTRLSENSOR"/>
</dbReference>
<dbReference type="PANTHER" id="PTHR45339">
    <property type="entry name" value="HYBRID SIGNAL TRANSDUCTION HISTIDINE KINASE J"/>
    <property type="match status" value="1"/>
</dbReference>
<evidence type="ECO:0000256" key="9">
    <source>
        <dbReference type="ARBA" id="ARBA00022777"/>
    </source>
</evidence>
<protein>
    <recommendedName>
        <fullName evidence="15">Sensory/regulatory protein RpfC</fullName>
        <ecNumber evidence="3">2.7.13.3</ecNumber>
    </recommendedName>
</protein>
<evidence type="ECO:0000256" key="2">
    <source>
        <dbReference type="ARBA" id="ARBA00004651"/>
    </source>
</evidence>
<feature type="modified residue" description="4-aspartylphosphate" evidence="17">
    <location>
        <position position="850"/>
    </location>
</feature>
<dbReference type="SMART" id="SM00388">
    <property type="entry name" value="HisKA"/>
    <property type="match status" value="1"/>
</dbReference>
<evidence type="ECO:0000256" key="7">
    <source>
        <dbReference type="ARBA" id="ARBA00022692"/>
    </source>
</evidence>
<feature type="transmembrane region" description="Helical" evidence="19">
    <location>
        <begin position="14"/>
        <end position="33"/>
    </location>
</feature>
<comment type="catalytic activity">
    <reaction evidence="1">
        <text>ATP + protein L-histidine = ADP + protein N-phospho-L-histidine.</text>
        <dbReference type="EC" id="2.7.13.3"/>
    </reaction>
</comment>
<evidence type="ECO:0000259" key="20">
    <source>
        <dbReference type="PROSITE" id="PS50109"/>
    </source>
</evidence>
<keyword evidence="10" id="KW-0067">ATP-binding</keyword>
<keyword evidence="7 19" id="KW-0812">Transmembrane</keyword>
<dbReference type="InterPro" id="IPR011006">
    <property type="entry name" value="CheY-like_superfamily"/>
</dbReference>
<dbReference type="Pfam" id="PF01627">
    <property type="entry name" value="Hpt"/>
    <property type="match status" value="1"/>
</dbReference>
<comment type="subunit">
    <text evidence="14">At low DSF concentrations, interacts with RpfF.</text>
</comment>
<dbReference type="InterPro" id="IPR013767">
    <property type="entry name" value="PAS_fold"/>
</dbReference>
<dbReference type="InterPro" id="IPR001789">
    <property type="entry name" value="Sig_transdc_resp-reg_receiver"/>
</dbReference>
<dbReference type="SUPFAM" id="SSF55785">
    <property type="entry name" value="PYP-like sensor domain (PAS domain)"/>
    <property type="match status" value="1"/>
</dbReference>
<evidence type="ECO:0000256" key="16">
    <source>
        <dbReference type="PROSITE-ProRule" id="PRU00110"/>
    </source>
</evidence>
<dbReference type="Pfam" id="PF00072">
    <property type="entry name" value="Response_reg"/>
    <property type="match status" value="2"/>
</dbReference>
<evidence type="ECO:0000256" key="19">
    <source>
        <dbReference type="SAM" id="Phobius"/>
    </source>
</evidence>
<evidence type="ECO:0000313" key="24">
    <source>
        <dbReference type="Proteomes" id="UP000182769"/>
    </source>
</evidence>
<dbReference type="PROSITE" id="PS50894">
    <property type="entry name" value="HPT"/>
    <property type="match status" value="1"/>
</dbReference>
<feature type="modified residue" description="4-aspartylphosphate" evidence="17">
    <location>
        <position position="993"/>
    </location>
</feature>
<dbReference type="GO" id="GO:0005886">
    <property type="term" value="C:plasma membrane"/>
    <property type="evidence" value="ECO:0007669"/>
    <property type="project" value="UniProtKB-SubCell"/>
</dbReference>
<dbReference type="InterPro" id="IPR003661">
    <property type="entry name" value="HisK_dim/P_dom"/>
</dbReference>
<dbReference type="EMBL" id="CYHG01000007">
    <property type="protein sequence ID" value="CUB04598.1"/>
    <property type="molecule type" value="Genomic_DNA"/>
</dbReference>
<dbReference type="CDD" id="cd00088">
    <property type="entry name" value="HPT"/>
    <property type="match status" value="1"/>
</dbReference>
<evidence type="ECO:0000313" key="23">
    <source>
        <dbReference type="EMBL" id="CUB04598.1"/>
    </source>
</evidence>
<comment type="subcellular location">
    <subcellularLocation>
        <location evidence="2">Cell membrane</location>
        <topology evidence="2">Multi-pass membrane protein</topology>
    </subcellularLocation>
</comment>
<dbReference type="Pfam" id="PF00989">
    <property type="entry name" value="PAS"/>
    <property type="match status" value="1"/>
</dbReference>
<proteinExistence type="predicted"/>
<sequence length="1282" mass="144099">MSKTGQFQSAISPLVWLMAVFSLFAIVIGATTLSHTASDLKKQQAAIRNQQASMVGAITELKEVTPTLRNRLRETLVEDINTSYLDQQLMSRLEHSTDALVQASRQDSDLIELGDEVRLKIHHIYSLIGKVDAWLKEREEFTTQSERNDLMQNTLVSVGTLTAQLRALNSRHRLQEGVFLFQYRSASAAEKQDLSERYMMLRASAIENSLSSALEDTLQLELAINSLILAVSQSQLSDLLNNRISPTFERLDYSISQAKIQFPEAYNSLQSESDKLKNLLYGAGYYYNDLNAVELGTTGLLNERFAFISINNQRDVISSEIDAIFSPLSRLLDNISQTVQNETHTLDRLIEQELYRLSTAIVWVGVLTGVIILILAWAISQRVKRQLNTLLESEDRFRSIFESSPDPAWILRNAAIIECNEAASAVLGYPSATQLLNIPMSELSPVTQSGSSPSTEQLAILFEQAREQGHAFQEWIFKDYNNNLIYADLTMISVVLEDEPAIICTWRDISERHKYQLSLQNYKQELELEIAEQTQELTVAKENAEQANLAKSNFLANMSHEIRTPMNSIIGMSYLALQTGLDHRQRNYIQNVLNSAESLLAIINDILDFSKIEAGKVELERAPFYLQDILNDVANVLTVKVEERDLELVFDIDENLPQVFCGDATRLRQVLINLGNNALKFTSQGEVVIKARYKQHTHDRLEVHFSVTDTGIGISKENQKHLFRSFSQADSSTTRRFGGTGLGLAISKQLVELMDGRIWLESEEGQGSTFHFSAVFERVEDEIPLNYWSSSLKIRHVLIVDDNDSAREVLKANIRALGLNCHMASNGYDALDMIKRADQLQQPYDLVLVDWKMPELNGVETCRQIIENSPHKYPTMIMVTAYNLDKAKEAAQDIDISGFLTKPITISSLFDAIANSYGANAIAPSKSDHTEPLVHAYDALKGATVLLVEDNEINRELAIELLTQQDMQVVIACNGEEALERLNENDFDLVLMDCQMPIMDGYQATRSIRQMPQYADLPIIAMTANVLTQDIERAMQAGMNDLIAKPIHIEQMFATLERWMPSQKVQAEHSPTTWANPNKYADTAAIQLPQSKHINTTIGLQHTQGLSLYMRLLSRFACTNKDFESHLKNALDAEQYHEATLLVHTLKGTSGTLGMTHLAGLAATLEEQLECHGYLPATMGEIIDELQAILEELDSWQNHSTNVAPQQSDALSTEEKQEQLRTLLKYLEQNLSEAGDIAEQLAPHFQDTEEQALMDALTNAVALYDFDSALEHAKSLLVRITD</sequence>
<feature type="coiled-coil region" evidence="18">
    <location>
        <begin position="516"/>
        <end position="550"/>
    </location>
</feature>
<evidence type="ECO:0000256" key="8">
    <source>
        <dbReference type="ARBA" id="ARBA00022741"/>
    </source>
</evidence>
<evidence type="ECO:0000256" key="5">
    <source>
        <dbReference type="ARBA" id="ARBA00022553"/>
    </source>
</evidence>
<dbReference type="Gene3D" id="3.30.565.10">
    <property type="entry name" value="Histidine kinase-like ATPase, C-terminal domain"/>
    <property type="match status" value="1"/>
</dbReference>
<evidence type="ECO:0000256" key="17">
    <source>
        <dbReference type="PROSITE-ProRule" id="PRU00169"/>
    </source>
</evidence>
<dbReference type="PANTHER" id="PTHR45339:SF1">
    <property type="entry name" value="HYBRID SIGNAL TRANSDUCTION HISTIDINE KINASE J"/>
    <property type="match status" value="1"/>
</dbReference>
<keyword evidence="8" id="KW-0547">Nucleotide-binding</keyword>
<reference evidence="24" key="1">
    <citation type="submission" date="2015-08" db="EMBL/GenBank/DDBJ databases">
        <authorList>
            <person name="Varghese N."/>
        </authorList>
    </citation>
    <scope>NUCLEOTIDE SEQUENCE [LARGE SCALE GENOMIC DNA]</scope>
    <source>
        <strain evidence="24">JCM 18476</strain>
    </source>
</reference>
<dbReference type="STRING" id="1137284.GCA_001418205_02468"/>
<dbReference type="OrthoDB" id="9810730at2"/>
<keyword evidence="18" id="KW-0175">Coiled coil</keyword>
<dbReference type="Gene3D" id="3.40.50.2300">
    <property type="match status" value="2"/>
</dbReference>
<evidence type="ECO:0000256" key="18">
    <source>
        <dbReference type="SAM" id="Coils"/>
    </source>
</evidence>
<keyword evidence="11 19" id="KW-1133">Transmembrane helix</keyword>
<dbReference type="InterPro" id="IPR035965">
    <property type="entry name" value="PAS-like_dom_sf"/>
</dbReference>
<evidence type="ECO:0000256" key="4">
    <source>
        <dbReference type="ARBA" id="ARBA00022475"/>
    </source>
</evidence>
<dbReference type="FunFam" id="1.10.287.130:FF:000002">
    <property type="entry name" value="Two-component osmosensing histidine kinase"/>
    <property type="match status" value="1"/>
</dbReference>